<dbReference type="EMBL" id="FOHE01000016">
    <property type="protein sequence ID" value="SET59660.1"/>
    <property type="molecule type" value="Genomic_DNA"/>
</dbReference>
<evidence type="ECO:0000313" key="1">
    <source>
        <dbReference type="EMBL" id="SET59660.1"/>
    </source>
</evidence>
<organism evidence="1 2">
    <name type="scientific">Oceanobacillus limi</name>
    <dbReference type="NCBI Taxonomy" id="930131"/>
    <lineage>
        <taxon>Bacteria</taxon>
        <taxon>Bacillati</taxon>
        <taxon>Bacillota</taxon>
        <taxon>Bacilli</taxon>
        <taxon>Bacillales</taxon>
        <taxon>Bacillaceae</taxon>
        <taxon>Oceanobacillus</taxon>
    </lineage>
</organism>
<accession>A0A1I0FNF3</accession>
<sequence length="75" mass="8989">MKGFELTKQQKEEMIEQIQHYFQTERNEELGNLAAMLLLEFFMEKLAPVFYNQGVEDSHTYLAEKLDDIFEIQKK</sequence>
<dbReference type="AlphaFoldDB" id="A0A1I0FNF3"/>
<evidence type="ECO:0000313" key="2">
    <source>
        <dbReference type="Proteomes" id="UP000198618"/>
    </source>
</evidence>
<name>A0A1I0FNF3_9BACI</name>
<protein>
    <submittedName>
        <fullName evidence="1">Uncharacterized conserved protein, DUF2164 family</fullName>
    </submittedName>
</protein>
<dbReference type="Pfam" id="PF09932">
    <property type="entry name" value="DUF2164"/>
    <property type="match status" value="1"/>
</dbReference>
<dbReference type="OrthoDB" id="573733at2"/>
<dbReference type="Proteomes" id="UP000198618">
    <property type="component" value="Unassembled WGS sequence"/>
</dbReference>
<reference evidence="1 2" key="1">
    <citation type="submission" date="2016-10" db="EMBL/GenBank/DDBJ databases">
        <authorList>
            <person name="de Groot N.N."/>
        </authorList>
    </citation>
    <scope>NUCLEOTIDE SEQUENCE [LARGE SCALE GENOMIC DNA]</scope>
    <source>
        <strain evidence="1 2">IBRC-M 10780</strain>
    </source>
</reference>
<proteinExistence type="predicted"/>
<gene>
    <name evidence="1" type="ORF">SAMN05216389_11646</name>
</gene>
<keyword evidence="2" id="KW-1185">Reference proteome</keyword>
<dbReference type="InterPro" id="IPR018680">
    <property type="entry name" value="DUF2164"/>
</dbReference>
<dbReference type="RefSeq" id="WP_090871400.1">
    <property type="nucleotide sequence ID" value="NZ_FOHE01000016.1"/>
</dbReference>